<accession>A0A917F5R3</accession>
<dbReference type="InterPro" id="IPR036890">
    <property type="entry name" value="HATPase_C_sf"/>
</dbReference>
<keyword evidence="10" id="KW-0812">Transmembrane</keyword>
<evidence type="ECO:0000256" key="4">
    <source>
        <dbReference type="ARBA" id="ARBA00022679"/>
    </source>
</evidence>
<evidence type="ECO:0000259" key="11">
    <source>
        <dbReference type="SMART" id="SM00387"/>
    </source>
</evidence>
<organism evidence="12 13">
    <name type="scientific">Marmoricola endophyticus</name>
    <dbReference type="NCBI Taxonomy" id="2040280"/>
    <lineage>
        <taxon>Bacteria</taxon>
        <taxon>Bacillati</taxon>
        <taxon>Actinomycetota</taxon>
        <taxon>Actinomycetes</taxon>
        <taxon>Propionibacteriales</taxon>
        <taxon>Nocardioidaceae</taxon>
        <taxon>Marmoricola</taxon>
    </lineage>
</organism>
<evidence type="ECO:0000256" key="5">
    <source>
        <dbReference type="ARBA" id="ARBA00022741"/>
    </source>
</evidence>
<dbReference type="AlphaFoldDB" id="A0A917F5R3"/>
<reference evidence="12" key="2">
    <citation type="submission" date="2020-09" db="EMBL/GenBank/DDBJ databases">
        <authorList>
            <person name="Sun Q."/>
            <person name="Zhou Y."/>
        </authorList>
    </citation>
    <scope>NUCLEOTIDE SEQUENCE</scope>
    <source>
        <strain evidence="12">CGMCC 1.16067</strain>
    </source>
</reference>
<dbReference type="InterPro" id="IPR055558">
    <property type="entry name" value="DUF7134"/>
</dbReference>
<dbReference type="SMART" id="SM00387">
    <property type="entry name" value="HATPase_c"/>
    <property type="match status" value="1"/>
</dbReference>
<dbReference type="RefSeq" id="WP_188779989.1">
    <property type="nucleotide sequence ID" value="NZ_BMKQ01000001.1"/>
</dbReference>
<feature type="transmembrane region" description="Helical" evidence="10">
    <location>
        <begin position="20"/>
        <end position="40"/>
    </location>
</feature>
<name>A0A917F5R3_9ACTN</name>
<evidence type="ECO:0000256" key="1">
    <source>
        <dbReference type="ARBA" id="ARBA00000085"/>
    </source>
</evidence>
<dbReference type="Pfam" id="PF23539">
    <property type="entry name" value="DUF7134"/>
    <property type="match status" value="1"/>
</dbReference>
<feature type="region of interest" description="Disordered" evidence="9">
    <location>
        <begin position="371"/>
        <end position="395"/>
    </location>
</feature>
<keyword evidence="13" id="KW-1185">Reference proteome</keyword>
<keyword evidence="8" id="KW-0902">Two-component regulatory system</keyword>
<keyword evidence="6 12" id="KW-0418">Kinase</keyword>
<dbReference type="Gene3D" id="1.20.5.1930">
    <property type="match status" value="1"/>
</dbReference>
<reference evidence="12" key="1">
    <citation type="journal article" date="2014" name="Int. J. Syst. Evol. Microbiol.">
        <title>Complete genome sequence of Corynebacterium casei LMG S-19264T (=DSM 44701T), isolated from a smear-ripened cheese.</title>
        <authorList>
            <consortium name="US DOE Joint Genome Institute (JGI-PGF)"/>
            <person name="Walter F."/>
            <person name="Albersmeier A."/>
            <person name="Kalinowski J."/>
            <person name="Ruckert C."/>
        </authorList>
    </citation>
    <scope>NUCLEOTIDE SEQUENCE</scope>
    <source>
        <strain evidence="12">CGMCC 1.16067</strain>
    </source>
</reference>
<sequence length="395" mass="41011">MSDPTFAEEARGPWARPRGVALDVGIVLVGLVVVAFYYLGLARGGAFQPLPALLAALQVLPLVGRRVRPGTCLAAVTVLSVLQVLLTDQPGWGQLAVPVTVYSVAAYADRTRLVVALVAGLAGAVVGPVDWLARGGDLVPVVGGAVFCAVVVVASAALGLLGRTRRAYVDQLIDRGVRLEREAAQQAELAASDERARIAREMHDVVAHGLSVMVVQADGARYQLSQDPGRAAPALETIAATGRESLAEMRRMLGLLRSEDPTGTRPQPGLDDLRFLLAQDPGPGLTLSADLPEALPEVGPGVGLAAYRIVQESLTNVRKHAGTGVRVDVAVRAADGVLHLRVRDHGVGGEPAPGGHGLVGMRERAAVHGGRVEAGPSPSGGFEVRATLPYGGGPR</sequence>
<dbReference type="InterPro" id="IPR011712">
    <property type="entry name" value="Sig_transdc_His_kin_sub3_dim/P"/>
</dbReference>
<gene>
    <name evidence="12" type="ORF">GCM10011519_24120</name>
</gene>
<dbReference type="Gene3D" id="3.30.565.10">
    <property type="entry name" value="Histidine kinase-like ATPase, C-terminal domain"/>
    <property type="match status" value="1"/>
</dbReference>
<evidence type="ECO:0000313" key="13">
    <source>
        <dbReference type="Proteomes" id="UP000649179"/>
    </source>
</evidence>
<comment type="catalytic activity">
    <reaction evidence="1">
        <text>ATP + protein L-histidine = ADP + protein N-phospho-L-histidine.</text>
        <dbReference type="EC" id="2.7.13.3"/>
    </reaction>
</comment>
<feature type="domain" description="Histidine kinase/HSP90-like ATPase" evidence="11">
    <location>
        <begin position="301"/>
        <end position="392"/>
    </location>
</feature>
<keyword evidence="10" id="KW-1133">Transmembrane helix</keyword>
<keyword evidence="7" id="KW-0067">ATP-binding</keyword>
<dbReference type="PANTHER" id="PTHR24421:SF10">
    <property type="entry name" value="NITRATE_NITRITE SENSOR PROTEIN NARQ"/>
    <property type="match status" value="1"/>
</dbReference>
<evidence type="ECO:0000256" key="6">
    <source>
        <dbReference type="ARBA" id="ARBA00022777"/>
    </source>
</evidence>
<proteinExistence type="predicted"/>
<evidence type="ECO:0000256" key="2">
    <source>
        <dbReference type="ARBA" id="ARBA00012438"/>
    </source>
</evidence>
<dbReference type="GO" id="GO:0000155">
    <property type="term" value="F:phosphorelay sensor kinase activity"/>
    <property type="evidence" value="ECO:0007669"/>
    <property type="project" value="InterPro"/>
</dbReference>
<evidence type="ECO:0000313" key="12">
    <source>
        <dbReference type="EMBL" id="GGF49357.1"/>
    </source>
</evidence>
<dbReference type="InterPro" id="IPR003594">
    <property type="entry name" value="HATPase_dom"/>
</dbReference>
<dbReference type="Pfam" id="PF07730">
    <property type="entry name" value="HisKA_3"/>
    <property type="match status" value="1"/>
</dbReference>
<dbReference type="EC" id="2.7.13.3" evidence="2"/>
<evidence type="ECO:0000256" key="9">
    <source>
        <dbReference type="SAM" id="MobiDB-lite"/>
    </source>
</evidence>
<dbReference type="Pfam" id="PF02518">
    <property type="entry name" value="HATPase_c"/>
    <property type="match status" value="1"/>
</dbReference>
<evidence type="ECO:0000256" key="7">
    <source>
        <dbReference type="ARBA" id="ARBA00022840"/>
    </source>
</evidence>
<keyword evidence="10" id="KW-0472">Membrane</keyword>
<keyword evidence="5" id="KW-0547">Nucleotide-binding</keyword>
<dbReference type="EMBL" id="BMKQ01000001">
    <property type="protein sequence ID" value="GGF49357.1"/>
    <property type="molecule type" value="Genomic_DNA"/>
</dbReference>
<evidence type="ECO:0000256" key="3">
    <source>
        <dbReference type="ARBA" id="ARBA00022553"/>
    </source>
</evidence>
<keyword evidence="4" id="KW-0808">Transferase</keyword>
<dbReference type="GO" id="GO:0046983">
    <property type="term" value="F:protein dimerization activity"/>
    <property type="evidence" value="ECO:0007669"/>
    <property type="project" value="InterPro"/>
</dbReference>
<evidence type="ECO:0000256" key="8">
    <source>
        <dbReference type="ARBA" id="ARBA00023012"/>
    </source>
</evidence>
<dbReference type="CDD" id="cd16917">
    <property type="entry name" value="HATPase_UhpB-NarQ-NarX-like"/>
    <property type="match status" value="1"/>
</dbReference>
<dbReference type="PANTHER" id="PTHR24421">
    <property type="entry name" value="NITRATE/NITRITE SENSOR PROTEIN NARX-RELATED"/>
    <property type="match status" value="1"/>
</dbReference>
<feature type="transmembrane region" description="Helical" evidence="10">
    <location>
        <begin position="113"/>
        <end position="133"/>
    </location>
</feature>
<dbReference type="SUPFAM" id="SSF55874">
    <property type="entry name" value="ATPase domain of HSP90 chaperone/DNA topoisomerase II/histidine kinase"/>
    <property type="match status" value="1"/>
</dbReference>
<dbReference type="InterPro" id="IPR050482">
    <property type="entry name" value="Sensor_HK_TwoCompSys"/>
</dbReference>
<comment type="caution">
    <text evidence="12">The sequence shown here is derived from an EMBL/GenBank/DDBJ whole genome shotgun (WGS) entry which is preliminary data.</text>
</comment>
<protein>
    <recommendedName>
        <fullName evidence="2">histidine kinase</fullName>
        <ecNumber evidence="2">2.7.13.3</ecNumber>
    </recommendedName>
</protein>
<dbReference type="GO" id="GO:0005524">
    <property type="term" value="F:ATP binding"/>
    <property type="evidence" value="ECO:0007669"/>
    <property type="project" value="UniProtKB-KW"/>
</dbReference>
<evidence type="ECO:0000256" key="10">
    <source>
        <dbReference type="SAM" id="Phobius"/>
    </source>
</evidence>
<dbReference type="GO" id="GO:0016020">
    <property type="term" value="C:membrane"/>
    <property type="evidence" value="ECO:0007669"/>
    <property type="project" value="InterPro"/>
</dbReference>
<feature type="transmembrane region" description="Helical" evidence="10">
    <location>
        <begin position="139"/>
        <end position="161"/>
    </location>
</feature>
<keyword evidence="3" id="KW-0597">Phosphoprotein</keyword>
<dbReference type="Proteomes" id="UP000649179">
    <property type="component" value="Unassembled WGS sequence"/>
</dbReference>